<evidence type="ECO:0008006" key="3">
    <source>
        <dbReference type="Google" id="ProtNLM"/>
    </source>
</evidence>
<sequence length="261" mass="30777">MMQNIPVWEVILEVYGSITVEKTLRFSQLKGFRLNDKFYSDIEIKRSQTISGVEATITAFAPNEELAREAAIFFFGQMLDTLAIQIDQALYLNFNDYRIITNFGHKTLRRVKKEEWQNAFQEARLLSSHTTTITYLRALGWYRKGLYTEDPFDKFLAFWNSIEIVASKYHPPIPEGRSKQTKSQIWESFKALWGDCDYWPIIKGQNTWIDDNYDIRKTIAHGTQPIDINTVKEVSQKLDIIRQVSFKFLLEWREKRLNLLE</sequence>
<dbReference type="RefSeq" id="WP_190572343.1">
    <property type="nucleotide sequence ID" value="NZ_JACJQL010000096.1"/>
</dbReference>
<comment type="caution">
    <text evidence="1">The sequence shown here is derived from an EMBL/GenBank/DDBJ whole genome shotgun (WGS) entry which is preliminary data.</text>
</comment>
<dbReference type="EMBL" id="JACJQL010000096">
    <property type="protein sequence ID" value="MBD2255449.1"/>
    <property type="molecule type" value="Genomic_DNA"/>
</dbReference>
<reference evidence="1 2" key="1">
    <citation type="journal article" date="2020" name="ISME J.">
        <title>Comparative genomics reveals insights into cyanobacterial evolution and habitat adaptation.</title>
        <authorList>
            <person name="Chen M.Y."/>
            <person name="Teng W.K."/>
            <person name="Zhao L."/>
            <person name="Hu C.X."/>
            <person name="Zhou Y.K."/>
            <person name="Han B.P."/>
            <person name="Song L.R."/>
            <person name="Shu W.S."/>
        </authorList>
    </citation>
    <scope>NUCLEOTIDE SEQUENCE [LARGE SCALE GENOMIC DNA]</scope>
    <source>
        <strain evidence="1 2">FACHB-3921</strain>
    </source>
</reference>
<evidence type="ECO:0000313" key="2">
    <source>
        <dbReference type="Proteomes" id="UP000621307"/>
    </source>
</evidence>
<evidence type="ECO:0000313" key="1">
    <source>
        <dbReference type="EMBL" id="MBD2255449.1"/>
    </source>
</evidence>
<proteinExistence type="predicted"/>
<name>A0ABR8BQ53_9NOSO</name>
<dbReference type="Proteomes" id="UP000621307">
    <property type="component" value="Unassembled WGS sequence"/>
</dbReference>
<gene>
    <name evidence="1" type="ORF">H6G14_30025</name>
</gene>
<protein>
    <recommendedName>
        <fullName evidence="3">Apea-like HEPN domain-containing protein</fullName>
    </recommendedName>
</protein>
<keyword evidence="2" id="KW-1185">Reference proteome</keyword>
<accession>A0ABR8BQ53</accession>
<organism evidence="1 2">
    <name type="scientific">Nostoc parmelioides FACHB-3921</name>
    <dbReference type="NCBI Taxonomy" id="2692909"/>
    <lineage>
        <taxon>Bacteria</taxon>
        <taxon>Bacillati</taxon>
        <taxon>Cyanobacteriota</taxon>
        <taxon>Cyanophyceae</taxon>
        <taxon>Nostocales</taxon>
        <taxon>Nostocaceae</taxon>
        <taxon>Nostoc</taxon>
    </lineage>
</organism>